<name>A0A2T4ZH00_9HYPH</name>
<dbReference type="EMBL" id="PZZL01000002">
    <property type="protein sequence ID" value="PTM61181.1"/>
    <property type="molecule type" value="Genomic_DNA"/>
</dbReference>
<reference evidence="1 2" key="1">
    <citation type="submission" date="2018-04" db="EMBL/GenBank/DDBJ databases">
        <title>Genomic Encyclopedia of Archaeal and Bacterial Type Strains, Phase II (KMG-II): from individual species to whole genera.</title>
        <authorList>
            <person name="Goeker M."/>
        </authorList>
    </citation>
    <scope>NUCLEOTIDE SEQUENCE [LARGE SCALE GENOMIC DNA]</scope>
    <source>
        <strain evidence="1 2">DSM 25521</strain>
    </source>
</reference>
<dbReference type="Proteomes" id="UP000241808">
    <property type="component" value="Unassembled WGS sequence"/>
</dbReference>
<proteinExistence type="predicted"/>
<protein>
    <submittedName>
        <fullName evidence="1">Uncharacterized protein</fullName>
    </submittedName>
</protein>
<evidence type="ECO:0000313" key="1">
    <source>
        <dbReference type="EMBL" id="PTM61181.1"/>
    </source>
</evidence>
<keyword evidence="2" id="KW-1185">Reference proteome</keyword>
<comment type="caution">
    <text evidence="1">The sequence shown here is derived from an EMBL/GenBank/DDBJ whole genome shotgun (WGS) entry which is preliminary data.</text>
</comment>
<dbReference type="OrthoDB" id="117988at2"/>
<gene>
    <name evidence="1" type="ORF">C8P69_102568</name>
</gene>
<dbReference type="RefSeq" id="WP_108175325.1">
    <property type="nucleotide sequence ID" value="NZ_PZZL01000002.1"/>
</dbReference>
<organism evidence="1 2">
    <name type="scientific">Phreatobacter oligotrophus</name>
    <dbReference type="NCBI Taxonomy" id="1122261"/>
    <lineage>
        <taxon>Bacteria</taxon>
        <taxon>Pseudomonadati</taxon>
        <taxon>Pseudomonadota</taxon>
        <taxon>Alphaproteobacteria</taxon>
        <taxon>Hyphomicrobiales</taxon>
        <taxon>Phreatobacteraceae</taxon>
        <taxon>Phreatobacter</taxon>
    </lineage>
</organism>
<dbReference type="AlphaFoldDB" id="A0A2T4ZH00"/>
<accession>A0A2T4ZH00</accession>
<sequence>MAMDTPAKRFVPLSDDAAVLAIVEAFKARTLPFADWSHQAHLATGLWHVATHGEEAAKELLREGIRAYNLSVGGVNTDMRGFHETVTMYFVWSAARFLERFPQTGLAARVNAYVEGPFGAKDGIFTFWTKERLLTPEARLAWRDPDIRPLDADALC</sequence>
<evidence type="ECO:0000313" key="2">
    <source>
        <dbReference type="Proteomes" id="UP000241808"/>
    </source>
</evidence>